<name>A0A9W8H109_9FUNG</name>
<dbReference type="OrthoDB" id="2192888at2759"/>
<evidence type="ECO:0000256" key="1">
    <source>
        <dbReference type="ARBA" id="ARBA00004123"/>
    </source>
</evidence>
<protein>
    <submittedName>
        <fullName evidence="7">Pre-rRNA processing protein</fullName>
    </submittedName>
</protein>
<evidence type="ECO:0000256" key="3">
    <source>
        <dbReference type="ARBA" id="ARBA00023242"/>
    </source>
</evidence>
<evidence type="ECO:0000256" key="4">
    <source>
        <dbReference type="SAM" id="MobiDB-lite"/>
    </source>
</evidence>
<dbReference type="InterPro" id="IPR012978">
    <property type="entry name" value="HEAT_RRP12"/>
</dbReference>
<feature type="region of interest" description="Disordered" evidence="4">
    <location>
        <begin position="1164"/>
        <end position="1266"/>
    </location>
</feature>
<feature type="compositionally biased region" description="Low complexity" evidence="4">
    <location>
        <begin position="984"/>
        <end position="1002"/>
    </location>
</feature>
<dbReference type="PANTHER" id="PTHR48287:SF1">
    <property type="entry name" value="ARM REPEAT SUPERFAMILY PROTEIN"/>
    <property type="match status" value="1"/>
</dbReference>
<keyword evidence="8" id="KW-1185">Reference proteome</keyword>
<evidence type="ECO:0000313" key="7">
    <source>
        <dbReference type="EMBL" id="KAJ2755317.1"/>
    </source>
</evidence>
<dbReference type="AlphaFoldDB" id="A0A9W8H109"/>
<evidence type="ECO:0000256" key="2">
    <source>
        <dbReference type="ARBA" id="ARBA00007690"/>
    </source>
</evidence>
<feature type="region of interest" description="Disordered" evidence="4">
    <location>
        <begin position="1027"/>
        <end position="1074"/>
    </location>
</feature>
<proteinExistence type="inferred from homology"/>
<dbReference type="SUPFAM" id="SSF48371">
    <property type="entry name" value="ARM repeat"/>
    <property type="match status" value="1"/>
</dbReference>
<feature type="compositionally biased region" description="Acidic residues" evidence="4">
    <location>
        <begin position="1027"/>
        <end position="1037"/>
    </location>
</feature>
<gene>
    <name evidence="7" type="primary">RRP12</name>
    <name evidence="7" type="ORF">GGI19_001741</name>
</gene>
<sequence length="1266" mass="137228">MEAELEQQLNKIRVQATSKAPHQQQHAAMLLAVEETIKEQGAPAEPASYFATLLTLLEQQAGTGPKGLSGTIIYLLSIVLPGVSHLMLRAKFSTMMAVLSQSLDLASADVALLRSVISCLETVLAAQDAGSWGLPISQGTFRSLLALSTDSKPKIRKRAQEAVSALLSRPPPPAVVHPAAQITARFVIDTLSAAKSDAQAALHILQLLKTTDMIWPSEEFGSLCEALMQLPKLNMPFVTTLSFQAIESVFSSATESLDEDQFRDLLIDIVDLKPNANDPQASEAWLKIIQKGYTAYAQISPDACFQSLPDLIDLIIPDIELGKPSTREAATQCIWATIRECIPDSMLGSTGIAQVIKTLASGLSYRYRESWALVFLLIAALFQRLSKFAHPSMDGVLTEVANMRMEPEFELKNEADAVLGAAVRAIGPQAFLEVLPLNLGGDLRKDQAGRAWLLPLMKSHIRNAPLKYFVDTMLPLADSLSVQGKQFASKGREIEAKVFSALSQQVWALLGGFFNVPADILKSFAPSFAQRLAVELLESPELRPTICGALQTLLVAVHTLANDDSGLGPLTKQQALAAQTHLAQFAPDYLAQLFNVFAQSPGANRGYMVNTITAFLAVITSADINATFARVCAMLDEALKTHKPPAAAELTERYLEAHSPPNAHTMMDLAIIMTPYLDTEHSLMLVRAAHMLAKQSEDQILQKKGYKAISRLAEQPTGSAAHQLIESTLGAQLIPMLIESAESVAISSRRERLSLIALLSRNLADDQLHFIPAMLSEVILGTKEANERARSVAFDALLTMGKRMSQGGVINMAAVTGDVSIDDDDESPQQLANTEEFFKMIAAGLAAQTPHMISATIAAISRALFEFQSLLSVDFVVELLSTVLMFVVNNNREIAKSSLGFVKIIAVILPKDVLEPHLGEIVTSILKWSHEFKNKMRLKCRHILDRLVRRLGLDAVEKVMPEEHMKLLANMRKRQQRSKRGKETTAVGGQQQQAEGNGATQVEAAASAASKKTFGNAYEDILYGSESELEDSDDEEPNTMAAKGAAKGKGAKADRKNGNAQGSSAPAKASGAWIKEDAEGPLDFLDRSAFTHFSTTNPTTKERRTPTAPKMKGGKFVFEDPEEEARKAAAAAAMAAAAAAQAGGEADGEDYYLQSLTSKDAFYHTPGQKVKFPKRKAGDDDDDVEMASDNEDATAAQPKPMPAKRGKDNSGNAVGREFRAKKAQGDVKRGNIDPFAYIPLNPKSMKKGAVSVKGNSKKEKRARNMK</sequence>
<dbReference type="Pfam" id="PF08161">
    <property type="entry name" value="RRP12_HEAT"/>
    <property type="match status" value="1"/>
</dbReference>
<evidence type="ECO:0000313" key="8">
    <source>
        <dbReference type="Proteomes" id="UP001140011"/>
    </source>
</evidence>
<feature type="compositionally biased region" description="Acidic residues" evidence="4">
    <location>
        <begin position="1179"/>
        <end position="1192"/>
    </location>
</feature>
<organism evidence="7 8">
    <name type="scientific">Coemansia pectinata</name>
    <dbReference type="NCBI Taxonomy" id="1052879"/>
    <lineage>
        <taxon>Eukaryota</taxon>
        <taxon>Fungi</taxon>
        <taxon>Fungi incertae sedis</taxon>
        <taxon>Zoopagomycota</taxon>
        <taxon>Kickxellomycotina</taxon>
        <taxon>Kickxellomycetes</taxon>
        <taxon>Kickxellales</taxon>
        <taxon>Kickxellaceae</taxon>
        <taxon>Coemansia</taxon>
    </lineage>
</organism>
<keyword evidence="3" id="KW-0539">Nucleus</keyword>
<accession>A0A9W8H109</accession>
<dbReference type="Proteomes" id="UP001140011">
    <property type="component" value="Unassembled WGS sequence"/>
</dbReference>
<dbReference type="EMBL" id="JANBUH010000068">
    <property type="protein sequence ID" value="KAJ2755317.1"/>
    <property type="molecule type" value="Genomic_DNA"/>
</dbReference>
<evidence type="ECO:0000259" key="6">
    <source>
        <dbReference type="Pfam" id="PF25772"/>
    </source>
</evidence>
<dbReference type="GO" id="GO:0005634">
    <property type="term" value="C:nucleus"/>
    <property type="evidence" value="ECO:0007669"/>
    <property type="project" value="UniProtKB-SubCell"/>
</dbReference>
<feature type="region of interest" description="Disordered" evidence="4">
    <location>
        <begin position="972"/>
        <end position="1002"/>
    </location>
</feature>
<dbReference type="Pfam" id="PF25772">
    <property type="entry name" value="HEAT_RRP12_N"/>
    <property type="match status" value="1"/>
</dbReference>
<feature type="region of interest" description="Disordered" evidence="4">
    <location>
        <begin position="1089"/>
        <end position="1117"/>
    </location>
</feature>
<comment type="caution">
    <text evidence="7">The sequence shown here is derived from an EMBL/GenBank/DDBJ whole genome shotgun (WGS) entry which is preliminary data.</text>
</comment>
<evidence type="ECO:0000259" key="5">
    <source>
        <dbReference type="Pfam" id="PF08161"/>
    </source>
</evidence>
<comment type="subcellular location">
    <subcellularLocation>
        <location evidence="1">Nucleus</location>
    </subcellularLocation>
</comment>
<reference evidence="7" key="1">
    <citation type="submission" date="2022-07" db="EMBL/GenBank/DDBJ databases">
        <title>Phylogenomic reconstructions and comparative analyses of Kickxellomycotina fungi.</title>
        <authorList>
            <person name="Reynolds N.K."/>
            <person name="Stajich J.E."/>
            <person name="Barry K."/>
            <person name="Grigoriev I.V."/>
            <person name="Crous P."/>
            <person name="Smith M.E."/>
        </authorList>
    </citation>
    <scope>NUCLEOTIDE SEQUENCE</scope>
    <source>
        <strain evidence="7">BCRC 34297</strain>
    </source>
</reference>
<dbReference type="InterPro" id="IPR052087">
    <property type="entry name" value="RRP12"/>
</dbReference>
<feature type="domain" description="RRP12 N-terminal HEAT" evidence="6">
    <location>
        <begin position="17"/>
        <end position="254"/>
    </location>
</feature>
<feature type="domain" description="RRP12 HEAT" evidence="5">
    <location>
        <begin position="323"/>
        <end position="599"/>
    </location>
</feature>
<comment type="similarity">
    <text evidence="2">Belongs to the RRP12 family.</text>
</comment>
<dbReference type="InterPro" id="IPR057860">
    <property type="entry name" value="HEAT_RRP12_N"/>
</dbReference>
<dbReference type="Gene3D" id="1.25.10.10">
    <property type="entry name" value="Leucine-rich Repeat Variant"/>
    <property type="match status" value="1"/>
</dbReference>
<dbReference type="InterPro" id="IPR011989">
    <property type="entry name" value="ARM-like"/>
</dbReference>
<feature type="compositionally biased region" description="Basic and acidic residues" evidence="4">
    <location>
        <begin position="1216"/>
        <end position="1231"/>
    </location>
</feature>
<dbReference type="InterPro" id="IPR016024">
    <property type="entry name" value="ARM-type_fold"/>
</dbReference>
<dbReference type="PANTHER" id="PTHR48287">
    <property type="entry name" value="ARM REPEAT SUPERFAMILY PROTEIN"/>
    <property type="match status" value="1"/>
</dbReference>